<dbReference type="EMBL" id="PPGH01000035">
    <property type="protein sequence ID" value="PQJ96414.1"/>
    <property type="molecule type" value="Genomic_DNA"/>
</dbReference>
<comment type="caution">
    <text evidence="1">The sequence shown here is derived from an EMBL/GenBank/DDBJ whole genome shotgun (WGS) entry which is preliminary data.</text>
</comment>
<keyword evidence="2" id="KW-1185">Reference proteome</keyword>
<evidence type="ECO:0000313" key="2">
    <source>
        <dbReference type="Proteomes" id="UP000239936"/>
    </source>
</evidence>
<name>A0A2S7XRN6_9GAMM</name>
<dbReference type="AlphaFoldDB" id="A0A2S7XRN6"/>
<evidence type="ECO:0000313" key="1">
    <source>
        <dbReference type="EMBL" id="PQJ96414.1"/>
    </source>
</evidence>
<gene>
    <name evidence="1" type="ORF">CXB77_10365</name>
</gene>
<protein>
    <submittedName>
        <fullName evidence="1">Uncharacterized protein</fullName>
    </submittedName>
</protein>
<sequence length="112" mass="12290">MTNTAHCQLFVTAVEAATAVDAYHARCRGDGSGRRMDNLNKLLVSTQRITVLTVEDECFPEQNYRRAQQRMEQDVTIQLEQIGGCAAAKAAGMVDQFTARYNAALAAIRAIP</sequence>
<proteinExistence type="predicted"/>
<reference evidence="1 2" key="1">
    <citation type="submission" date="2018-01" db="EMBL/GenBank/DDBJ databases">
        <title>The complete genome sequence of Chromatium okenii LaCa, a purple sulfur bacterium with a turbulent life.</title>
        <authorList>
            <person name="Luedin S.M."/>
            <person name="Liechti N."/>
            <person name="Storelli N."/>
            <person name="Danza F."/>
            <person name="Wittwer M."/>
            <person name="Pothier J.F."/>
            <person name="Tonolla M.A."/>
        </authorList>
    </citation>
    <scope>NUCLEOTIDE SEQUENCE [LARGE SCALE GENOMIC DNA]</scope>
    <source>
        <strain evidence="1 2">LaCa</strain>
    </source>
</reference>
<accession>A0A2S7XRN6</accession>
<organism evidence="1 2">
    <name type="scientific">Chromatium okenii</name>
    <dbReference type="NCBI Taxonomy" id="61644"/>
    <lineage>
        <taxon>Bacteria</taxon>
        <taxon>Pseudomonadati</taxon>
        <taxon>Pseudomonadota</taxon>
        <taxon>Gammaproteobacteria</taxon>
        <taxon>Chromatiales</taxon>
        <taxon>Chromatiaceae</taxon>
        <taxon>Chromatium</taxon>
    </lineage>
</organism>
<dbReference type="Proteomes" id="UP000239936">
    <property type="component" value="Unassembled WGS sequence"/>
</dbReference>
<dbReference type="OrthoDB" id="5770899at2"/>